<evidence type="ECO:0000256" key="1">
    <source>
        <dbReference type="SAM" id="MobiDB-lite"/>
    </source>
</evidence>
<accession>J4UD81</accession>
<dbReference type="HOGENOM" id="CLU_436272_0_0_1"/>
<organism evidence="2 3">
    <name type="scientific">Trichosporon asahii var. asahii (strain ATCC 90039 / CBS 2479 / JCM 2466 / KCTC 7840 / NBRC 103889/ NCYC 2677 / UAMH 7654)</name>
    <name type="common">Yeast</name>
    <dbReference type="NCBI Taxonomy" id="1186058"/>
    <lineage>
        <taxon>Eukaryota</taxon>
        <taxon>Fungi</taxon>
        <taxon>Dikarya</taxon>
        <taxon>Basidiomycota</taxon>
        <taxon>Agaricomycotina</taxon>
        <taxon>Tremellomycetes</taxon>
        <taxon>Trichosporonales</taxon>
        <taxon>Trichosporonaceae</taxon>
        <taxon>Trichosporon</taxon>
    </lineage>
</organism>
<dbReference type="EMBL" id="ALBS01000180">
    <property type="protein sequence ID" value="EJT49045.1"/>
    <property type="molecule type" value="Genomic_DNA"/>
</dbReference>
<sequence>MAADTRRFHPRYTRPTNGAILETVDAVRFRVELEDLAVLSTYFENYAAARVAKPIQLALISSETLLFTLDLLTGSLGGGRAPRVPELTEEFLDELVSLTFIYQLCGPLAYVAREAAGPRPHLGRSHNPVIAYTLMSLYQRWVAQNSPHLAAQLEKDAACRTPILGIGFHEKDFAGWPQRALQEYHPVALRAMRAALARRRELETRLDAIDALPLEDEGPCRICNVSEEEVNGTLSSDDDDEDGGDGYVHVETEGERWLRRRQRVLGPRLAKLEKMKDAALVAHLGYCCVRCAACRSVVRGMLLRMWTYGALDEWRLSWHFDTEFKFPQEQLDTVGHDCADPSEPCLDATAYGRSRKAGYRDGSPDDASSSDGTEKPCSVASVASDASFASAASGDTAKGVATSREASGQDTDAHSTHSTHAKDRVLDDHYDLYQAGLVPPGSMKPSSTNSQHAQHDENGSIKSGRSGRSLQAPSFASQTTSQESEGPFRYDDDGLDTTDSESSYGHLPESDSMEELDEHYDRFEGQYGGYNDEDDDEDSFGHGSGHNNTPSPTGTVRVLGTPTNILGVITETEEEYESSRESFASNRQLSPNPIGTWLEREESDTEENGGDMPAIVITGTEGERALV</sequence>
<dbReference type="KEGG" id="tasa:A1Q1_01876"/>
<dbReference type="GeneID" id="25985390"/>
<feature type="region of interest" description="Disordered" evidence="1">
    <location>
        <begin position="388"/>
        <end position="559"/>
    </location>
</feature>
<proteinExistence type="predicted"/>
<feature type="region of interest" description="Disordered" evidence="1">
    <location>
        <begin position="601"/>
        <end position="627"/>
    </location>
</feature>
<feature type="compositionally biased region" description="Basic and acidic residues" evidence="1">
    <location>
        <begin position="411"/>
        <end position="431"/>
    </location>
</feature>
<feature type="region of interest" description="Disordered" evidence="1">
    <location>
        <begin position="355"/>
        <end position="376"/>
    </location>
</feature>
<comment type="caution">
    <text evidence="2">The sequence shown here is derived from an EMBL/GenBank/DDBJ whole genome shotgun (WGS) entry which is preliminary data.</text>
</comment>
<dbReference type="VEuPathDB" id="FungiDB:A1Q1_01876"/>
<gene>
    <name evidence="2" type="ORF">A1Q1_01876</name>
</gene>
<dbReference type="AlphaFoldDB" id="J4UD81"/>
<evidence type="ECO:0000313" key="3">
    <source>
        <dbReference type="Proteomes" id="UP000002748"/>
    </source>
</evidence>
<protein>
    <submittedName>
        <fullName evidence="2">Uncharacterized protein</fullName>
    </submittedName>
</protein>
<name>J4UD81_TRIAS</name>
<dbReference type="Proteomes" id="UP000002748">
    <property type="component" value="Unassembled WGS sequence"/>
</dbReference>
<feature type="compositionally biased region" description="Polar residues" evidence="1">
    <location>
        <begin position="460"/>
        <end position="484"/>
    </location>
</feature>
<dbReference type="RefSeq" id="XP_014180359.1">
    <property type="nucleotide sequence ID" value="XM_014324884.1"/>
</dbReference>
<evidence type="ECO:0000313" key="2">
    <source>
        <dbReference type="EMBL" id="EJT49045.1"/>
    </source>
</evidence>
<reference evidence="2 3" key="1">
    <citation type="journal article" date="2012" name="Eukaryot. Cell">
        <title>Draft genome sequence of CBS 2479, the standard type strain of Trichosporon asahii.</title>
        <authorList>
            <person name="Yang R.Y."/>
            <person name="Li H.T."/>
            <person name="Zhu H."/>
            <person name="Zhou G.P."/>
            <person name="Wang M."/>
            <person name="Wang L."/>
        </authorList>
    </citation>
    <scope>NUCLEOTIDE SEQUENCE [LARGE SCALE GENOMIC DNA]</scope>
    <source>
        <strain evidence="3">ATCC 90039 / CBS 2479 / JCM 2466 / KCTC 7840 / NCYC 2677 / UAMH 7654</strain>
    </source>
</reference>